<organism evidence="2 3">
    <name type="scientific">Pseudorhodoferax aquiterrae</name>
    <dbReference type="NCBI Taxonomy" id="747304"/>
    <lineage>
        <taxon>Bacteria</taxon>
        <taxon>Pseudomonadati</taxon>
        <taxon>Pseudomonadota</taxon>
        <taxon>Betaproteobacteria</taxon>
        <taxon>Burkholderiales</taxon>
        <taxon>Comamonadaceae</taxon>
    </lineage>
</organism>
<accession>A0ABQ3GHN9</accession>
<evidence type="ECO:0008006" key="4">
    <source>
        <dbReference type="Google" id="ProtNLM"/>
    </source>
</evidence>
<evidence type="ECO:0000313" key="3">
    <source>
        <dbReference type="Proteomes" id="UP000626210"/>
    </source>
</evidence>
<feature type="compositionally biased region" description="Polar residues" evidence="1">
    <location>
        <begin position="175"/>
        <end position="199"/>
    </location>
</feature>
<evidence type="ECO:0000313" key="2">
    <source>
        <dbReference type="EMBL" id="GHD03937.1"/>
    </source>
</evidence>
<dbReference type="EMBL" id="BMYK01000047">
    <property type="protein sequence ID" value="GHD03937.1"/>
    <property type="molecule type" value="Genomic_DNA"/>
</dbReference>
<reference evidence="3" key="1">
    <citation type="journal article" date="2019" name="Int. J. Syst. Evol. Microbiol.">
        <title>The Global Catalogue of Microorganisms (GCM) 10K type strain sequencing project: providing services to taxonomists for standard genome sequencing and annotation.</title>
        <authorList>
            <consortium name="The Broad Institute Genomics Platform"/>
            <consortium name="The Broad Institute Genome Sequencing Center for Infectious Disease"/>
            <person name="Wu L."/>
            <person name="Ma J."/>
        </authorList>
    </citation>
    <scope>NUCLEOTIDE SEQUENCE [LARGE SCALE GENOMIC DNA]</scope>
    <source>
        <strain evidence="3">KCTC 23314</strain>
    </source>
</reference>
<dbReference type="Proteomes" id="UP000626210">
    <property type="component" value="Unassembled WGS sequence"/>
</dbReference>
<comment type="caution">
    <text evidence="2">The sequence shown here is derived from an EMBL/GenBank/DDBJ whole genome shotgun (WGS) entry which is preliminary data.</text>
</comment>
<proteinExistence type="predicted"/>
<evidence type="ECO:0000256" key="1">
    <source>
        <dbReference type="SAM" id="MobiDB-lite"/>
    </source>
</evidence>
<protein>
    <recommendedName>
        <fullName evidence="4">Adhesin HecA-like repeat protein</fullName>
    </recommendedName>
</protein>
<sequence length="199" mass="20789">MANVAQATFVGGDIVIECDDRWGCCQRAQAKAKVQSMNREIARGPKRVQGVLSAVTTAQKDRIQGRAKRKFDAIPSDSARAADARARGAPDCLADEIEKGASRADLNIQMDHPLDVKLGGLASAKLTPLDGAVNLAMGLFAKNVGNDMGAGTQVTGVSLICPGNGNCPGEDHSVGTRTSFPSGGQRRTANASSLDTFSY</sequence>
<keyword evidence="3" id="KW-1185">Reference proteome</keyword>
<gene>
    <name evidence="2" type="ORF">GCM10007320_64430</name>
</gene>
<name>A0ABQ3GHN9_9BURK</name>
<feature type="region of interest" description="Disordered" evidence="1">
    <location>
        <begin position="172"/>
        <end position="199"/>
    </location>
</feature>